<reference evidence="1" key="1">
    <citation type="submission" date="2022-09" db="EMBL/GenBank/DDBJ databases">
        <title>Actin cytoskeleton and complex cell architecture in an #Asgard archaeon.</title>
        <authorList>
            <person name="Ponce Toledo R.I."/>
            <person name="Schleper C."/>
            <person name="Rodrigues Oliveira T."/>
            <person name="Wollweber F."/>
            <person name="Xu J."/>
            <person name="Rittmann S."/>
            <person name="Klingl A."/>
            <person name="Pilhofer M."/>
        </authorList>
    </citation>
    <scope>NUCLEOTIDE SEQUENCE</scope>
    <source>
        <strain evidence="1">B-35</strain>
    </source>
</reference>
<evidence type="ECO:0000313" key="2">
    <source>
        <dbReference type="Proteomes" id="UP001208689"/>
    </source>
</evidence>
<keyword evidence="2" id="KW-1185">Reference proteome</keyword>
<evidence type="ECO:0000313" key="1">
    <source>
        <dbReference type="EMBL" id="UYP46615.1"/>
    </source>
</evidence>
<proteinExistence type="predicted"/>
<protein>
    <submittedName>
        <fullName evidence="1">Uncharacterized protein</fullName>
    </submittedName>
</protein>
<dbReference type="Proteomes" id="UP001208689">
    <property type="component" value="Chromosome"/>
</dbReference>
<organism evidence="1 2">
    <name type="scientific">Candidatus Lokiarchaeum ossiferum</name>
    <dbReference type="NCBI Taxonomy" id="2951803"/>
    <lineage>
        <taxon>Archaea</taxon>
        <taxon>Promethearchaeati</taxon>
        <taxon>Promethearchaeota</taxon>
        <taxon>Promethearchaeia</taxon>
        <taxon>Promethearchaeales</taxon>
        <taxon>Promethearchaeaceae</taxon>
        <taxon>Candidatus Lokiarchaeum</taxon>
    </lineage>
</organism>
<dbReference type="EMBL" id="CP104013">
    <property type="protein sequence ID" value="UYP46615.1"/>
    <property type="molecule type" value="Genomic_DNA"/>
</dbReference>
<gene>
    <name evidence="1" type="ORF">NEF87_002900</name>
</gene>
<sequence>MTEGSNEIEEINKKTKVDYSKIIQNIGSNLKNFDKLSKIIDYSIEEVMPKLFGKNIEKAYENSKKQIDYFMRHLI</sequence>
<accession>A0ABY6HSX2</accession>
<name>A0ABY6HSX2_9ARCH</name>